<name>A0A0L0P1Q6_CANAR</name>
<comment type="caution">
    <text evidence="1">The sequence shown here is derived from an EMBL/GenBank/DDBJ whole genome shotgun (WGS) entry which is preliminary data.</text>
</comment>
<sequence length="63" mass="7355">MSADWPGEATKVQTMKRQIPVSRRQNLDKGKNKTTKKGLKPFDLHTTVHIDLIEFFDKSRKKE</sequence>
<proteinExistence type="predicted"/>
<dbReference type="AlphaFoldDB" id="A0A0L0P1Q6"/>
<organism evidence="1 2">
    <name type="scientific">Candidozyma auris</name>
    <name type="common">Yeast</name>
    <name type="synonym">Candida auris</name>
    <dbReference type="NCBI Taxonomy" id="498019"/>
    <lineage>
        <taxon>Eukaryota</taxon>
        <taxon>Fungi</taxon>
        <taxon>Dikarya</taxon>
        <taxon>Ascomycota</taxon>
        <taxon>Saccharomycotina</taxon>
        <taxon>Pichiomycetes</taxon>
        <taxon>Metschnikowiaceae</taxon>
        <taxon>Candidozyma</taxon>
    </lineage>
</organism>
<dbReference type="VEuPathDB" id="FungiDB:QG37_03383"/>
<gene>
    <name evidence="1" type="ORF">QG37_03383</name>
</gene>
<accession>A0A0L0P1Q6</accession>
<reference evidence="2" key="1">
    <citation type="journal article" date="2015" name="BMC Genomics">
        <title>Draft genome of a commonly misdiagnosed multidrug resistant pathogen Candida auris.</title>
        <authorList>
            <person name="Chatterjee S."/>
            <person name="Alampalli S.V."/>
            <person name="Nageshan R.K."/>
            <person name="Chettiar S.T."/>
            <person name="Joshi S."/>
            <person name="Tatu U.S."/>
        </authorList>
    </citation>
    <scope>NUCLEOTIDE SEQUENCE [LARGE SCALE GENOMIC DNA]</scope>
    <source>
        <strain evidence="2">6684</strain>
    </source>
</reference>
<evidence type="ECO:0000313" key="1">
    <source>
        <dbReference type="EMBL" id="KND99950.1"/>
    </source>
</evidence>
<evidence type="ECO:0000313" key="2">
    <source>
        <dbReference type="Proteomes" id="UP000037122"/>
    </source>
</evidence>
<protein>
    <submittedName>
        <fullName evidence="1">Uncharacterized protein</fullName>
    </submittedName>
</protein>
<dbReference type="Proteomes" id="UP000037122">
    <property type="component" value="Unassembled WGS sequence"/>
</dbReference>
<dbReference type="EMBL" id="LGST01000021">
    <property type="protein sequence ID" value="KND99950.1"/>
    <property type="molecule type" value="Genomic_DNA"/>
</dbReference>